<evidence type="ECO:0000313" key="3">
    <source>
        <dbReference type="EMBL" id="AYN39800.1"/>
    </source>
</evidence>
<dbReference type="AlphaFoldDB" id="A0A3G2JBS4"/>
<dbReference type="InterPro" id="IPR039375">
    <property type="entry name" value="NodN-like"/>
</dbReference>
<name>A0A3G2JBS4_9ACTN</name>
<comment type="similarity">
    <text evidence="1">Belongs to the enoyl-CoA hydratase/isomerase family.</text>
</comment>
<sequence length="151" mass="16285">MRSFATLDEFSAAVGEHLGHSPWSRVTQEQVDQFAGATGDLQWIHTDPERAATGPFGGTILHGYMTLALLPTMMRAIFDIEKMEMGVNFGLDKVRFPHPVPVGSRVRGGAKLTGVRETPVGHLAAVRMTVEVEGQPRAACVADTLSLFVGP</sequence>
<proteinExistence type="inferred from homology"/>
<dbReference type="RefSeq" id="WP_121787286.1">
    <property type="nucleotide sequence ID" value="NZ_CP033073.1"/>
</dbReference>
<keyword evidence="4" id="KW-1185">Reference proteome</keyword>
<dbReference type="Gene3D" id="3.10.129.10">
    <property type="entry name" value="Hotdog Thioesterase"/>
    <property type="match status" value="1"/>
</dbReference>
<evidence type="ECO:0000259" key="2">
    <source>
        <dbReference type="Pfam" id="PF01575"/>
    </source>
</evidence>
<dbReference type="Pfam" id="PF01575">
    <property type="entry name" value="MaoC_dehydratas"/>
    <property type="match status" value="1"/>
</dbReference>
<dbReference type="InterPro" id="IPR029069">
    <property type="entry name" value="HotDog_dom_sf"/>
</dbReference>
<accession>A0A3G2JBS4</accession>
<dbReference type="PANTHER" id="PTHR42993:SF1">
    <property type="entry name" value="MAOC-LIKE DEHYDRATASE DOMAIN-CONTAINING PROTEIN"/>
    <property type="match status" value="1"/>
</dbReference>
<dbReference type="KEGG" id="sdd:D9753_13690"/>
<dbReference type="EMBL" id="CP033073">
    <property type="protein sequence ID" value="AYN39800.1"/>
    <property type="molecule type" value="Genomic_DNA"/>
</dbReference>
<dbReference type="Proteomes" id="UP000268329">
    <property type="component" value="Chromosome"/>
</dbReference>
<dbReference type="PANTHER" id="PTHR42993">
    <property type="entry name" value="MAOC-LIKE DEHYDRATASE DOMAIN-CONTAINING PROTEIN"/>
    <property type="match status" value="1"/>
</dbReference>
<dbReference type="OrthoDB" id="9801735at2"/>
<organism evidence="3 4">
    <name type="scientific">Streptomyces dangxiongensis</name>
    <dbReference type="NCBI Taxonomy" id="1442032"/>
    <lineage>
        <taxon>Bacteria</taxon>
        <taxon>Bacillati</taxon>
        <taxon>Actinomycetota</taxon>
        <taxon>Actinomycetes</taxon>
        <taxon>Kitasatosporales</taxon>
        <taxon>Streptomycetaceae</taxon>
        <taxon>Streptomyces</taxon>
    </lineage>
</organism>
<dbReference type="SUPFAM" id="SSF54637">
    <property type="entry name" value="Thioesterase/thiol ester dehydrase-isomerase"/>
    <property type="match status" value="1"/>
</dbReference>
<evidence type="ECO:0000313" key="4">
    <source>
        <dbReference type="Proteomes" id="UP000268329"/>
    </source>
</evidence>
<dbReference type="CDD" id="cd03450">
    <property type="entry name" value="NodN"/>
    <property type="match status" value="1"/>
</dbReference>
<protein>
    <submittedName>
        <fullName evidence="3">MaoC family dehydratase</fullName>
    </submittedName>
</protein>
<feature type="domain" description="MaoC-like" evidence="2">
    <location>
        <begin position="10"/>
        <end position="118"/>
    </location>
</feature>
<reference evidence="3 4" key="1">
    <citation type="submission" date="2018-10" db="EMBL/GenBank/DDBJ databases">
        <title>The genome of Streptomyces dangxiongensis Z022.</title>
        <authorList>
            <person name="Zhang B."/>
        </authorList>
    </citation>
    <scope>NUCLEOTIDE SEQUENCE [LARGE SCALE GENOMIC DNA]</scope>
    <source>
        <strain evidence="3 4">Z022</strain>
    </source>
</reference>
<dbReference type="InterPro" id="IPR002539">
    <property type="entry name" value="MaoC-like_dom"/>
</dbReference>
<gene>
    <name evidence="3" type="ORF">D9753_13690</name>
</gene>
<evidence type="ECO:0000256" key="1">
    <source>
        <dbReference type="ARBA" id="ARBA00005254"/>
    </source>
</evidence>